<reference evidence="2 3" key="1">
    <citation type="submission" date="2020-02" db="EMBL/GenBank/DDBJ databases">
        <title>Draft Genome Sequence of Verrucosispora sp. Strain CWR15, Isolated from Gulf of Mexico Sponge.</title>
        <authorList>
            <person name="Kennedy S.J."/>
            <person name="Cella E."/>
            <person name="Azarian T."/>
            <person name="Baker B.J."/>
            <person name="Shaw L.N."/>
        </authorList>
    </citation>
    <scope>NUCLEOTIDE SEQUENCE [LARGE SCALE GENOMIC DNA]</scope>
    <source>
        <strain evidence="2 3">CWR15</strain>
    </source>
</reference>
<dbReference type="Proteomes" id="UP000478148">
    <property type="component" value="Unassembled WGS sequence"/>
</dbReference>
<sequence length="63" mass="6528">MLHDGPGTRRALAEARLPGPEADAGAVPPVGPAQRREEQGTDRRAGRGTDDRAAEGPVARSEA</sequence>
<feature type="region of interest" description="Disordered" evidence="1">
    <location>
        <begin position="1"/>
        <end position="63"/>
    </location>
</feature>
<keyword evidence="3" id="KW-1185">Reference proteome</keyword>
<feature type="compositionally biased region" description="Low complexity" evidence="1">
    <location>
        <begin position="18"/>
        <end position="28"/>
    </location>
</feature>
<dbReference type="RefSeq" id="WP_164449776.1">
    <property type="nucleotide sequence ID" value="NZ_SAIY01000012.1"/>
</dbReference>
<dbReference type="AlphaFoldDB" id="A0A6M1LCG0"/>
<name>A0A6M1LCG0_9ACTN</name>
<evidence type="ECO:0000313" key="3">
    <source>
        <dbReference type="Proteomes" id="UP000478148"/>
    </source>
</evidence>
<comment type="caution">
    <text evidence="2">The sequence shown here is derived from an EMBL/GenBank/DDBJ whole genome shotgun (WGS) entry which is preliminary data.</text>
</comment>
<proteinExistence type="predicted"/>
<evidence type="ECO:0000313" key="2">
    <source>
        <dbReference type="EMBL" id="NGM15907.1"/>
    </source>
</evidence>
<organism evidence="2 3">
    <name type="scientific">Verrucosispora sioxanthis</name>
    <dbReference type="NCBI Taxonomy" id="2499994"/>
    <lineage>
        <taxon>Bacteria</taxon>
        <taxon>Bacillati</taxon>
        <taxon>Actinomycetota</taxon>
        <taxon>Actinomycetes</taxon>
        <taxon>Micromonosporales</taxon>
        <taxon>Micromonosporaceae</taxon>
        <taxon>Micromonospora</taxon>
    </lineage>
</organism>
<evidence type="ECO:0000256" key="1">
    <source>
        <dbReference type="SAM" id="MobiDB-lite"/>
    </source>
</evidence>
<protein>
    <submittedName>
        <fullName evidence="2">Uncharacterized protein</fullName>
    </submittedName>
</protein>
<dbReference type="EMBL" id="SAIY01000012">
    <property type="protein sequence ID" value="NGM15907.1"/>
    <property type="molecule type" value="Genomic_DNA"/>
</dbReference>
<accession>A0A6M1LCG0</accession>
<gene>
    <name evidence="2" type="ORF">ENC19_26365</name>
</gene>
<feature type="compositionally biased region" description="Basic and acidic residues" evidence="1">
    <location>
        <begin position="34"/>
        <end position="54"/>
    </location>
</feature>
<feature type="compositionally biased region" description="Basic and acidic residues" evidence="1">
    <location>
        <begin position="1"/>
        <end position="13"/>
    </location>
</feature>